<keyword evidence="7" id="KW-0378">Hydrolase</keyword>
<dbReference type="GO" id="GO:0009253">
    <property type="term" value="P:peptidoglycan catabolic process"/>
    <property type="evidence" value="ECO:0007669"/>
    <property type="project" value="InterPro"/>
</dbReference>
<sequence>MEGEAPRTILFPTISRQNSTILDDLIHRACFFQEFCIDFNKILQVSIRIPGTLKHHHPEKPWATRVLVCLLSVALALLVTDKVALASSAEVRNLRMWPAPDHTRVVFDISKPVIHSLFTLPNPDRVVIDIPNIHMGILPPKPSASDPLLDRIRFASHNGRRDLRIVLDLKRPAYPKSFLLKPNRNYGYRLVVDLYRSDESRTPRKSASKPSAPKPSISPKPSASKPPTAKPRVQPPSKLRKVIVAIDPGHGGEDPGASGRLGTKEKNVVLAIGRKLKALLNRKHGIRAFLVRDGDYYIGLKKRMRIARNHKADLFISIHADAFRNPLVYGSSVYVLSQRGASSEAAKWLADRENSADLVGGVSLDDKDDLLASVLLDLSQTATLDASINLGANILNELKKLGKTHKKKVQRAGFMVLKSPDIPSILIETAFISNPDEERRLRNSRHQQRVAKAILTGVLRYLKNNAPQDTMLAVRR</sequence>
<evidence type="ECO:0000256" key="9">
    <source>
        <dbReference type="ARBA" id="ARBA00074581"/>
    </source>
</evidence>
<evidence type="ECO:0000256" key="5">
    <source>
        <dbReference type="ARBA" id="ARBA00022729"/>
    </source>
</evidence>
<evidence type="ECO:0000256" key="10">
    <source>
        <dbReference type="SAM" id="MobiDB-lite"/>
    </source>
</evidence>
<dbReference type="Pfam" id="PF11741">
    <property type="entry name" value="AMIN"/>
    <property type="match status" value="1"/>
</dbReference>
<dbReference type="GO" id="GO:0030288">
    <property type="term" value="C:outer membrane-bounded periplasmic space"/>
    <property type="evidence" value="ECO:0007669"/>
    <property type="project" value="TreeGrafter"/>
</dbReference>
<dbReference type="PANTHER" id="PTHR30404:SF0">
    <property type="entry name" value="N-ACETYLMURAMOYL-L-ALANINE AMIDASE AMIC"/>
    <property type="match status" value="1"/>
</dbReference>
<dbReference type="Gene3D" id="3.40.630.40">
    <property type="entry name" value="Zn-dependent exopeptidases"/>
    <property type="match status" value="1"/>
</dbReference>
<dbReference type="SUPFAM" id="SSF53187">
    <property type="entry name" value="Zn-dependent exopeptidases"/>
    <property type="match status" value="1"/>
</dbReference>
<dbReference type="FunFam" id="3.40.630.40:FF:000001">
    <property type="entry name" value="N-acetylmuramoyl-L-alanine amidase"/>
    <property type="match status" value="1"/>
</dbReference>
<feature type="compositionally biased region" description="Low complexity" evidence="10">
    <location>
        <begin position="219"/>
        <end position="231"/>
    </location>
</feature>
<dbReference type="EMBL" id="CAADFN010000007">
    <property type="protein sequence ID" value="VFK14277.1"/>
    <property type="molecule type" value="Genomic_DNA"/>
</dbReference>
<protein>
    <recommendedName>
        <fullName evidence="9">N-acetylmuramoyl-L-alanine amidase AmiC</fullName>
        <ecNumber evidence="4">3.5.1.28</ecNumber>
    </recommendedName>
</protein>
<evidence type="ECO:0000256" key="7">
    <source>
        <dbReference type="ARBA" id="ARBA00022801"/>
    </source>
</evidence>
<comment type="similarity">
    <text evidence="3">Belongs to the N-acetylmuramoyl-L-alanine amidase 3 family.</text>
</comment>
<dbReference type="InterPro" id="IPR021731">
    <property type="entry name" value="AMIN_dom"/>
</dbReference>
<dbReference type="InterPro" id="IPR050695">
    <property type="entry name" value="N-acetylmuramoyl_amidase_3"/>
</dbReference>
<evidence type="ECO:0000256" key="6">
    <source>
        <dbReference type="ARBA" id="ARBA00022764"/>
    </source>
</evidence>
<dbReference type="InterPro" id="IPR002508">
    <property type="entry name" value="MurNAc-LAA_cat"/>
</dbReference>
<dbReference type="GO" id="GO:0071555">
    <property type="term" value="P:cell wall organization"/>
    <property type="evidence" value="ECO:0007669"/>
    <property type="project" value="UniProtKB-KW"/>
</dbReference>
<gene>
    <name evidence="12" type="ORF">BECKLFY1418B_GA0070995_102211</name>
    <name evidence="13" type="ORF">BECKLFY1418C_GA0070996_100733</name>
</gene>
<dbReference type="Gene3D" id="2.60.40.3500">
    <property type="match status" value="1"/>
</dbReference>
<keyword evidence="5" id="KW-0732">Signal</keyword>
<name>A0A450UEK0_9GAMM</name>
<evidence type="ECO:0000256" key="3">
    <source>
        <dbReference type="ARBA" id="ARBA00010860"/>
    </source>
</evidence>
<dbReference type="EMBL" id="CAADFF010000022">
    <property type="protein sequence ID" value="VFJ90904.1"/>
    <property type="molecule type" value="Genomic_DNA"/>
</dbReference>
<dbReference type="CDD" id="cd02696">
    <property type="entry name" value="MurNAc-LAA"/>
    <property type="match status" value="1"/>
</dbReference>
<evidence type="ECO:0000256" key="1">
    <source>
        <dbReference type="ARBA" id="ARBA00001561"/>
    </source>
</evidence>
<evidence type="ECO:0000313" key="12">
    <source>
        <dbReference type="EMBL" id="VFJ90904.1"/>
    </source>
</evidence>
<keyword evidence="8" id="KW-0961">Cell wall biogenesis/degradation</keyword>
<keyword evidence="6" id="KW-0574">Periplasm</keyword>
<organism evidence="12">
    <name type="scientific">Candidatus Kentrum sp. LFY</name>
    <dbReference type="NCBI Taxonomy" id="2126342"/>
    <lineage>
        <taxon>Bacteria</taxon>
        <taxon>Pseudomonadati</taxon>
        <taxon>Pseudomonadota</taxon>
        <taxon>Gammaproteobacteria</taxon>
        <taxon>Candidatus Kentrum</taxon>
    </lineage>
</organism>
<comment type="subcellular location">
    <subcellularLocation>
        <location evidence="2">Periplasm</location>
    </subcellularLocation>
</comment>
<evidence type="ECO:0000256" key="8">
    <source>
        <dbReference type="ARBA" id="ARBA00023316"/>
    </source>
</evidence>
<reference evidence="12" key="1">
    <citation type="submission" date="2019-02" db="EMBL/GenBank/DDBJ databases">
        <authorList>
            <person name="Gruber-Vodicka R. H."/>
            <person name="Seah K. B. B."/>
        </authorList>
    </citation>
    <scope>NUCLEOTIDE SEQUENCE</scope>
    <source>
        <strain evidence="13">BECK_BY7</strain>
        <strain evidence="12">BECK_M7</strain>
    </source>
</reference>
<dbReference type="Pfam" id="PF01520">
    <property type="entry name" value="Amidase_3"/>
    <property type="match status" value="1"/>
</dbReference>
<dbReference type="EC" id="3.5.1.28" evidence="4"/>
<evidence type="ECO:0000259" key="11">
    <source>
        <dbReference type="SMART" id="SM00646"/>
    </source>
</evidence>
<evidence type="ECO:0000256" key="4">
    <source>
        <dbReference type="ARBA" id="ARBA00011901"/>
    </source>
</evidence>
<feature type="domain" description="MurNAc-LAA" evidence="11">
    <location>
        <begin position="304"/>
        <end position="459"/>
    </location>
</feature>
<dbReference type="PANTHER" id="PTHR30404">
    <property type="entry name" value="N-ACETYLMURAMOYL-L-ALANINE AMIDASE"/>
    <property type="match status" value="1"/>
</dbReference>
<comment type="catalytic activity">
    <reaction evidence="1">
        <text>Hydrolyzes the link between N-acetylmuramoyl residues and L-amino acid residues in certain cell-wall glycopeptides.</text>
        <dbReference type="EC" id="3.5.1.28"/>
    </reaction>
</comment>
<dbReference type="AlphaFoldDB" id="A0A450UEK0"/>
<proteinExistence type="inferred from homology"/>
<evidence type="ECO:0000313" key="13">
    <source>
        <dbReference type="EMBL" id="VFK14277.1"/>
    </source>
</evidence>
<dbReference type="GO" id="GO:0008745">
    <property type="term" value="F:N-acetylmuramoyl-L-alanine amidase activity"/>
    <property type="evidence" value="ECO:0007669"/>
    <property type="project" value="UniProtKB-EC"/>
</dbReference>
<feature type="region of interest" description="Disordered" evidence="10">
    <location>
        <begin position="199"/>
        <end position="239"/>
    </location>
</feature>
<accession>A0A450UEK0</accession>
<evidence type="ECO:0000256" key="2">
    <source>
        <dbReference type="ARBA" id="ARBA00004418"/>
    </source>
</evidence>
<dbReference type="SMART" id="SM00646">
    <property type="entry name" value="Ami_3"/>
    <property type="match status" value="1"/>
</dbReference>